<dbReference type="HOGENOM" id="CLU_019602_18_2_7"/>
<dbReference type="PANTHER" id="PTHR35936:SF17">
    <property type="entry name" value="ARGININE-BINDING EXTRACELLULAR PROTEIN ARTP"/>
    <property type="match status" value="1"/>
</dbReference>
<name>Q6APG4_DESPS</name>
<proteinExistence type="predicted"/>
<sequence>MPGVSMSKKLITGLIVTLALSFSLSTSALARTVVNGIDANYPPFAYVDKNGVPAGFDVDSMNWIAKHMDFEVIHKPMEWSTIVQAVASKKIDTVMSGMTITPERKAQVNFSDIYWSVKNVFVVKKDSQLTTDSILASKGRVGYQTGTSDGKWLDKENKAQGWGLQLRQYDSSPQIISEVLNGRLLAGEMNMTPAHDAISKGVPVKIAGNIGEHEDFGVAVRYDDKELLKIINQGLKDLMADPYYEQLKQKYFASK</sequence>
<dbReference type="Proteomes" id="UP000000602">
    <property type="component" value="Chromosome"/>
</dbReference>
<keyword evidence="5" id="KW-1185">Reference proteome</keyword>
<evidence type="ECO:0000259" key="3">
    <source>
        <dbReference type="SMART" id="SM00062"/>
    </source>
</evidence>
<keyword evidence="1 2" id="KW-0732">Signal</keyword>
<reference evidence="5" key="1">
    <citation type="journal article" date="2004" name="Environ. Microbiol.">
        <title>The genome of Desulfotalea psychrophila, a sulfate-reducing bacterium from permanently cold Arctic sediments.</title>
        <authorList>
            <person name="Rabus R."/>
            <person name="Ruepp A."/>
            <person name="Frickey T."/>
            <person name="Rattei T."/>
            <person name="Fartmann B."/>
            <person name="Stark M."/>
            <person name="Bauer M."/>
            <person name="Zibat A."/>
            <person name="Lombardot T."/>
            <person name="Becker I."/>
            <person name="Amann J."/>
            <person name="Gellner K."/>
            <person name="Teeling H."/>
            <person name="Leuschner W.D."/>
            <person name="Gloeckner F.-O."/>
            <person name="Lupas A.N."/>
            <person name="Amann R."/>
            <person name="Klenk H.-P."/>
        </authorList>
    </citation>
    <scope>NUCLEOTIDE SEQUENCE [LARGE SCALE GENOMIC DNA]</scope>
    <source>
        <strain evidence="5">DSM 12343 / LSv54</strain>
    </source>
</reference>
<dbReference type="Pfam" id="PF00497">
    <property type="entry name" value="SBP_bac_3"/>
    <property type="match status" value="1"/>
</dbReference>
<dbReference type="STRING" id="177439.DP1031"/>
<dbReference type="SUPFAM" id="SSF53850">
    <property type="entry name" value="Periplasmic binding protein-like II"/>
    <property type="match status" value="1"/>
</dbReference>
<evidence type="ECO:0000256" key="1">
    <source>
        <dbReference type="ARBA" id="ARBA00022729"/>
    </source>
</evidence>
<feature type="domain" description="Solute-binding protein family 3/N-terminal" evidence="3">
    <location>
        <begin position="32"/>
        <end position="255"/>
    </location>
</feature>
<dbReference type="KEGG" id="dps:DP1031"/>
<accession>Q6APG4</accession>
<dbReference type="CDD" id="cd13530">
    <property type="entry name" value="PBP2_peptides_like"/>
    <property type="match status" value="1"/>
</dbReference>
<dbReference type="EMBL" id="CR522870">
    <property type="protein sequence ID" value="CAG35760.1"/>
    <property type="molecule type" value="Genomic_DNA"/>
</dbReference>
<organism evidence="4 5">
    <name type="scientific">Desulfotalea psychrophila (strain LSv54 / DSM 12343)</name>
    <dbReference type="NCBI Taxonomy" id="177439"/>
    <lineage>
        <taxon>Bacteria</taxon>
        <taxon>Pseudomonadati</taxon>
        <taxon>Thermodesulfobacteriota</taxon>
        <taxon>Desulfobulbia</taxon>
        <taxon>Desulfobulbales</taxon>
        <taxon>Desulfocapsaceae</taxon>
        <taxon>Desulfotalea</taxon>
    </lineage>
</organism>
<gene>
    <name evidence="4" type="ordered locus">DP1031</name>
</gene>
<evidence type="ECO:0000256" key="2">
    <source>
        <dbReference type="SAM" id="SignalP"/>
    </source>
</evidence>
<dbReference type="InterPro" id="IPR001638">
    <property type="entry name" value="Solute-binding_3/MltF_N"/>
</dbReference>
<evidence type="ECO:0000313" key="4">
    <source>
        <dbReference type="EMBL" id="CAG35760.1"/>
    </source>
</evidence>
<protein>
    <submittedName>
        <fullName evidence="4">Probable amino acid ABC transporter, periplasmic substrate-binding protein</fullName>
    </submittedName>
</protein>
<dbReference type="eggNOG" id="COG0834">
    <property type="taxonomic scope" value="Bacteria"/>
</dbReference>
<evidence type="ECO:0000313" key="5">
    <source>
        <dbReference type="Proteomes" id="UP000000602"/>
    </source>
</evidence>
<dbReference type="AlphaFoldDB" id="Q6APG4"/>
<dbReference type="Gene3D" id="3.40.190.10">
    <property type="entry name" value="Periplasmic binding protein-like II"/>
    <property type="match status" value="2"/>
</dbReference>
<feature type="chain" id="PRO_5004270473" evidence="2">
    <location>
        <begin position="31"/>
        <end position="255"/>
    </location>
</feature>
<feature type="signal peptide" evidence="2">
    <location>
        <begin position="1"/>
        <end position="30"/>
    </location>
</feature>
<dbReference type="PANTHER" id="PTHR35936">
    <property type="entry name" value="MEMBRANE-BOUND LYTIC MUREIN TRANSGLYCOSYLASE F"/>
    <property type="match status" value="1"/>
</dbReference>
<dbReference type="SMART" id="SM00062">
    <property type="entry name" value="PBPb"/>
    <property type="match status" value="1"/>
</dbReference>